<feature type="compositionally biased region" description="Basic and acidic residues" evidence="4">
    <location>
        <begin position="678"/>
        <end position="701"/>
    </location>
</feature>
<protein>
    <recommendedName>
        <fullName evidence="5">Scaffolding anchor of CK1 domain-containing protein</fullName>
    </recommendedName>
</protein>
<feature type="compositionally biased region" description="Polar residues" evidence="4">
    <location>
        <begin position="1698"/>
        <end position="1723"/>
    </location>
</feature>
<feature type="region of interest" description="Disordered" evidence="4">
    <location>
        <begin position="1340"/>
        <end position="1561"/>
    </location>
</feature>
<dbReference type="GO" id="GO:0019901">
    <property type="term" value="F:protein kinase binding"/>
    <property type="evidence" value="ECO:0007669"/>
    <property type="project" value="TreeGrafter"/>
</dbReference>
<feature type="compositionally biased region" description="Polar residues" evidence="4">
    <location>
        <begin position="608"/>
        <end position="622"/>
    </location>
</feature>
<feature type="compositionally biased region" description="Polar residues" evidence="4">
    <location>
        <begin position="1462"/>
        <end position="1509"/>
    </location>
</feature>
<dbReference type="Pfam" id="PF07894">
    <property type="entry name" value="SACK1"/>
    <property type="match status" value="1"/>
</dbReference>
<feature type="compositionally biased region" description="Polar residues" evidence="4">
    <location>
        <begin position="1597"/>
        <end position="1644"/>
    </location>
</feature>
<dbReference type="GO" id="GO:0030335">
    <property type="term" value="P:positive regulation of cell migration"/>
    <property type="evidence" value="ECO:0007669"/>
    <property type="project" value="TreeGrafter"/>
</dbReference>
<feature type="region of interest" description="Disordered" evidence="4">
    <location>
        <begin position="1082"/>
        <end position="1185"/>
    </location>
</feature>
<evidence type="ECO:0000313" key="6">
    <source>
        <dbReference type="EMBL" id="KAG5266744.1"/>
    </source>
</evidence>
<feature type="compositionally biased region" description="Basic and acidic residues" evidence="4">
    <location>
        <begin position="623"/>
        <end position="647"/>
    </location>
</feature>
<dbReference type="PANTHER" id="PTHR16181:SF16">
    <property type="entry name" value="FAMILY WITH SEQUENCE SIMILARITY 83 MEMBER HA"/>
    <property type="match status" value="1"/>
</dbReference>
<dbReference type="InterPro" id="IPR050944">
    <property type="entry name" value="FAM83"/>
</dbReference>
<feature type="compositionally biased region" description="Basic and acidic residues" evidence="4">
    <location>
        <begin position="1398"/>
        <end position="1409"/>
    </location>
</feature>
<evidence type="ECO:0000256" key="2">
    <source>
        <dbReference type="ARBA" id="ARBA00006937"/>
    </source>
</evidence>
<feature type="compositionally biased region" description="Basic and acidic residues" evidence="4">
    <location>
        <begin position="846"/>
        <end position="856"/>
    </location>
</feature>
<comment type="caution">
    <text evidence="6">The sequence shown here is derived from an EMBL/GenBank/DDBJ whole genome shotgun (WGS) entry which is preliminary data.</text>
</comment>
<feature type="compositionally biased region" description="Basic and acidic residues" evidence="4">
    <location>
        <begin position="409"/>
        <end position="432"/>
    </location>
</feature>
<dbReference type="GO" id="GO:0007165">
    <property type="term" value="P:signal transduction"/>
    <property type="evidence" value="ECO:0007669"/>
    <property type="project" value="TreeGrafter"/>
</dbReference>
<evidence type="ECO:0000256" key="3">
    <source>
        <dbReference type="ARBA" id="ARBA00022490"/>
    </source>
</evidence>
<organism evidence="6 7">
    <name type="scientific">Alosa alosa</name>
    <name type="common">allis shad</name>
    <dbReference type="NCBI Taxonomy" id="278164"/>
    <lineage>
        <taxon>Eukaryota</taxon>
        <taxon>Metazoa</taxon>
        <taxon>Chordata</taxon>
        <taxon>Craniata</taxon>
        <taxon>Vertebrata</taxon>
        <taxon>Euteleostomi</taxon>
        <taxon>Actinopterygii</taxon>
        <taxon>Neopterygii</taxon>
        <taxon>Teleostei</taxon>
        <taxon>Clupei</taxon>
        <taxon>Clupeiformes</taxon>
        <taxon>Clupeoidei</taxon>
        <taxon>Clupeidae</taxon>
        <taxon>Alosa</taxon>
    </lineage>
</organism>
<feature type="compositionally biased region" description="Basic residues" evidence="4">
    <location>
        <begin position="1513"/>
        <end position="1524"/>
    </location>
</feature>
<dbReference type="Proteomes" id="UP000823561">
    <property type="component" value="Chromosome 18"/>
</dbReference>
<feature type="region of interest" description="Disordered" evidence="4">
    <location>
        <begin position="746"/>
        <end position="913"/>
    </location>
</feature>
<comment type="similarity">
    <text evidence="2">Belongs to the FAM83 family.</text>
</comment>
<feature type="compositionally biased region" description="Polar residues" evidence="4">
    <location>
        <begin position="1730"/>
        <end position="1762"/>
    </location>
</feature>
<feature type="compositionally biased region" description="Basic and acidic residues" evidence="4">
    <location>
        <begin position="1421"/>
        <end position="1442"/>
    </location>
</feature>
<comment type="subcellular location">
    <subcellularLocation>
        <location evidence="1">Cytoplasm</location>
    </subcellularLocation>
</comment>
<feature type="compositionally biased region" description="Polar residues" evidence="4">
    <location>
        <begin position="1411"/>
        <end position="1420"/>
    </location>
</feature>
<feature type="region of interest" description="Disordered" evidence="4">
    <location>
        <begin position="502"/>
        <end position="536"/>
    </location>
</feature>
<evidence type="ECO:0000256" key="1">
    <source>
        <dbReference type="ARBA" id="ARBA00004496"/>
    </source>
</evidence>
<evidence type="ECO:0000259" key="5">
    <source>
        <dbReference type="Pfam" id="PF07894"/>
    </source>
</evidence>
<feature type="compositionally biased region" description="Polar residues" evidence="4">
    <location>
        <begin position="1109"/>
        <end position="1126"/>
    </location>
</feature>
<feature type="region of interest" description="Disordered" evidence="4">
    <location>
        <begin position="678"/>
        <end position="723"/>
    </location>
</feature>
<feature type="compositionally biased region" description="Polar residues" evidence="4">
    <location>
        <begin position="1907"/>
        <end position="1916"/>
    </location>
</feature>
<dbReference type="Gene3D" id="3.30.870.10">
    <property type="entry name" value="Endonuclease Chain A"/>
    <property type="match status" value="1"/>
</dbReference>
<proteinExistence type="inferred from homology"/>
<feature type="region of interest" description="Disordered" evidence="4">
    <location>
        <begin position="551"/>
        <end position="574"/>
    </location>
</feature>
<feature type="region of interest" description="Disordered" evidence="4">
    <location>
        <begin position="1228"/>
        <end position="1277"/>
    </location>
</feature>
<dbReference type="InterPro" id="IPR012461">
    <property type="entry name" value="SACK1"/>
</dbReference>
<dbReference type="GO" id="GO:0044380">
    <property type="term" value="P:protein localization to cytoskeleton"/>
    <property type="evidence" value="ECO:0007669"/>
    <property type="project" value="TreeGrafter"/>
</dbReference>
<dbReference type="GO" id="GO:0005737">
    <property type="term" value="C:cytoplasm"/>
    <property type="evidence" value="ECO:0007669"/>
    <property type="project" value="UniProtKB-SubCell"/>
</dbReference>
<feature type="region of interest" description="Disordered" evidence="4">
    <location>
        <begin position="1579"/>
        <end position="1666"/>
    </location>
</feature>
<feature type="region of interest" description="Disordered" evidence="4">
    <location>
        <begin position="995"/>
        <end position="1048"/>
    </location>
</feature>
<feature type="compositionally biased region" description="Polar residues" evidence="4">
    <location>
        <begin position="1236"/>
        <end position="1268"/>
    </location>
</feature>
<feature type="region of interest" description="Disordered" evidence="4">
    <location>
        <begin position="1935"/>
        <end position="1976"/>
    </location>
</feature>
<feature type="compositionally biased region" description="Polar residues" evidence="4">
    <location>
        <begin position="928"/>
        <end position="948"/>
    </location>
</feature>
<gene>
    <name evidence="6" type="ORF">AALO_G00235700</name>
</gene>
<evidence type="ECO:0000313" key="7">
    <source>
        <dbReference type="Proteomes" id="UP000823561"/>
    </source>
</evidence>
<feature type="compositionally biased region" description="Low complexity" evidence="4">
    <location>
        <begin position="1583"/>
        <end position="1595"/>
    </location>
</feature>
<feature type="compositionally biased region" description="Polar residues" evidence="4">
    <location>
        <begin position="1162"/>
        <end position="1181"/>
    </location>
</feature>
<dbReference type="FunFam" id="3.30.870.10:FF:000004">
    <property type="entry name" value="protein FAM83H isoform X2"/>
    <property type="match status" value="1"/>
</dbReference>
<feature type="compositionally biased region" description="Polar residues" evidence="4">
    <location>
        <begin position="502"/>
        <end position="511"/>
    </location>
</feature>
<feature type="compositionally biased region" description="Basic and acidic residues" evidence="4">
    <location>
        <begin position="787"/>
        <end position="807"/>
    </location>
</feature>
<sequence>MARRSQCSSAGDNPLDPNYLLPHYREEYRLAIDSLVEHDLEGYYEFLKSANVVDFLSGSEIEHIQNTVQCPRHVDKPGAVCQGNEEAEGSSDTYWPTHSDLDAPSLDLGWPEQLHFVGPTEIITFVNPPDPAMPSIKTQARRLIKDAQLVIAVAMDIFTDVDIFADLLEATKRNVAVYILLDQQNAHYFTTMVANCRVNLDQIKCMRVRTVAGQNYYCRTGKSFKGQMMNRFLLIDSRAVLGGNYSFMWSFEKLHRCLAHLFLGQLVVTFDEEFRILYAQSEPLVVESAVVPIQKYSSMPELQKTHKVYPRKQGMYNAEMAGHPYEGCMDMDPKMFPLRRGESAQMLLQPQANMHPSQQYRMDRPGAFDSNMFRRSSYGEGTPGGYYQQYLMHKNKQNMDAMETQSTHSHRDQYHYERTGREPVYDPSDKFRPQGYQHSDQYSEPGGQPSMDQVDSYDHVLKFLQSNPTGEAEQGFENFVVPEGPYSMSGRRRQCLGQPYACQTSPTQLSPHEQKGFAIEPAPERKPRDAAAKKGMRDWRIHSYLSAYDDTASEDTLPPQWSDIGDNSPFSSQERLCDLDPLAPRVGNRELPKMPSAVLSSRCKKSFQQESMKNRLESSCTTESEKVDDGEDKLLAEMDGTKDEPFRRRPNPTLQRTSRLRNSLLFSSNVDQHRSLLEKAKSTEQKEESAKVVEKGLEKNPLKKQSTIAMGEEPKPVELPSSDLQRTSSFIMDMNDPDTRLQFFKQLAAQRKAKQKPSDQESDKILSIASEGGHSVAEQKQNVEVSHMTDKPAKMESQSSKETKDKVPIITVHVSDSDTKLVESLSPTEDVPPGQTHGTLPQMATDAEKIEQKRLQEPAAAKCVPSHQPSSSSSAQQSESPNAMKIPPDSNLKKKSLDSSNESGKRELSVMPLAIISGKPVLPVISGESASGKTTSVETTDSPRTTASEKAAEVASVGTIESGETKEGLVQKRPKPSLQRASKLRNSLLFNSPLEQHRSQWENDPSGQIKTDDRLSDLSQDSQGKSDRTSETLFKRQASFTMGDKPNPVEFQSKVLQRTTAMLDLSNPDSRLQFFRELAAKRKGGQMAAMSAESATGHNSQKPDETEDTSATKGNVSVPEQTTTDPLSKPLLAETVAPQVLDDDTKTLKPQSAPDSHEIKNLTDNSGQCNPSGSEFAQTATDSEKMERMKLHVKAAAKLPCTPSTSSADSSSALEDIPKDVTMYCEDQASKKQISDSDVSTKQVPVDSSSVSFPINAGKTTHSSTSHPVKSISKVEDTQEEICLNPNNKTVDSDTSSVCSIEMGSGTECFATAPSSPCTPTPTEIFPVNQKESKLTVVSPTAENILPPSPSSSIKTSSPQRVSYTDTRSELEKCSLASHDLKTKQKTKLSSSPAKSRSVTEHDSTEHHLSPVSSPTQSPKGDSHLHTPVKESYAPDKTEDRPPSQTPLTTPDISTVDPLTKTDCSLASVSSPTKSCSTAVVSPAESKSPQAGDSIPGTTQASPTLSTCGSSKTKQKQNKSKLKKQNSQSQISPPLKSTPPKMVPASEPKSHSDIKITEKSSALVSVKTEEGLSVIDASASPATSTVDSCTTTDSSLCPVSTTTHTNPMTNVVPTQNRSSPETKISETSPALSEGTSSSHDSPTKTIPVVGSPIPSITHTEDCSSPKVISISPKEAVLLTESSSQLPSVDSPSLKSVPMSPTVSTVDSPTKSHSNSHLVSSPLNSPMAEVPSTNLTSPSDVKTLESSPLSDPGQTDSNFSLMATTDPLAKPTATVSDLTASPGLETPKSTDPPHAEENTSYPVVSILGDSSNSELTIVEPALPTEESSNTTSSTYDAVTERLLKIEEKVVVGDHPSADAVNLSEVSPTDELGTTISQDTKDAVASLSAEDSKEQKSPSAEPTKGHPSRYQSSTANVLSCSNLRDDTKVLLEQISANSQSRAAKQNLPATDDAKEDEVKAPKDKSNQNVTSKLQSWNTHLSEKERDRLITAMESKRKERRVYSRFEAL</sequence>
<feature type="compositionally biased region" description="Low complexity" evidence="4">
    <location>
        <begin position="1681"/>
        <end position="1693"/>
    </location>
</feature>
<feature type="compositionally biased region" description="Polar residues" evidence="4">
    <location>
        <begin position="1862"/>
        <end position="1876"/>
    </location>
</feature>
<feature type="region of interest" description="Disordered" evidence="4">
    <location>
        <begin position="926"/>
        <end position="981"/>
    </location>
</feature>
<keyword evidence="3" id="KW-0963">Cytoplasm</keyword>
<feature type="compositionally biased region" description="Basic and acidic residues" evidence="4">
    <location>
        <begin position="522"/>
        <end position="536"/>
    </location>
</feature>
<feature type="region of interest" description="Disordered" evidence="4">
    <location>
        <begin position="400"/>
        <end position="454"/>
    </location>
</feature>
<feature type="region of interest" description="Disordered" evidence="4">
    <location>
        <begin position="1679"/>
        <end position="1798"/>
    </location>
</feature>
<feature type="domain" description="Scaffolding anchor of CK1" evidence="5">
    <location>
        <begin position="13"/>
        <end position="283"/>
    </location>
</feature>
<dbReference type="GO" id="GO:0045104">
    <property type="term" value="P:intermediate filament cytoskeleton organization"/>
    <property type="evidence" value="ECO:0007669"/>
    <property type="project" value="TreeGrafter"/>
</dbReference>
<dbReference type="PANTHER" id="PTHR16181">
    <property type="entry name" value="PROTEIN FAM83A-RELATED"/>
    <property type="match status" value="1"/>
</dbReference>
<dbReference type="EMBL" id="JADWDJ010000018">
    <property type="protein sequence ID" value="KAG5266744.1"/>
    <property type="molecule type" value="Genomic_DNA"/>
</dbReference>
<feature type="compositionally biased region" description="Basic and acidic residues" evidence="4">
    <location>
        <begin position="891"/>
        <end position="908"/>
    </location>
</feature>
<name>A0AAV6FVA0_9TELE</name>
<accession>A0AAV6FVA0</accession>
<feature type="compositionally biased region" description="Basic and acidic residues" evidence="4">
    <location>
        <begin position="1024"/>
        <end position="1034"/>
    </location>
</feature>
<dbReference type="GO" id="GO:1990254">
    <property type="term" value="F:keratin filament binding"/>
    <property type="evidence" value="ECO:0007669"/>
    <property type="project" value="TreeGrafter"/>
</dbReference>
<evidence type="ECO:0000256" key="4">
    <source>
        <dbReference type="SAM" id="MobiDB-lite"/>
    </source>
</evidence>
<feature type="compositionally biased region" description="Basic and acidic residues" evidence="4">
    <location>
        <begin position="1367"/>
        <end position="1383"/>
    </location>
</feature>
<feature type="region of interest" description="Disordered" evidence="4">
    <location>
        <begin position="1852"/>
        <end position="1916"/>
    </location>
</feature>
<keyword evidence="7" id="KW-1185">Reference proteome</keyword>
<feature type="compositionally biased region" description="Low complexity" evidence="4">
    <location>
        <begin position="865"/>
        <end position="881"/>
    </location>
</feature>
<reference evidence="6" key="1">
    <citation type="submission" date="2020-10" db="EMBL/GenBank/DDBJ databases">
        <title>Chromosome-scale genome assembly of the Allis shad, Alosa alosa.</title>
        <authorList>
            <person name="Margot Z."/>
            <person name="Christophe K."/>
            <person name="Cabau C."/>
            <person name="Louis A."/>
            <person name="Berthelot C."/>
            <person name="Parey E."/>
            <person name="Roest Crollius H."/>
            <person name="Montfort J."/>
            <person name="Robinson-Rechavi M."/>
            <person name="Bucao C."/>
            <person name="Bouchez O."/>
            <person name="Gislard M."/>
            <person name="Lluch J."/>
            <person name="Milhes M."/>
            <person name="Lampietro C."/>
            <person name="Lopez Roques C."/>
            <person name="Donnadieu C."/>
            <person name="Braasch I."/>
            <person name="Desvignes T."/>
            <person name="Postlethwait J."/>
            <person name="Bobe J."/>
            <person name="Guiguen Y."/>
        </authorList>
    </citation>
    <scope>NUCLEOTIDE SEQUENCE</scope>
    <source>
        <strain evidence="6">M-15738</strain>
        <tissue evidence="6">Blood</tissue>
    </source>
</reference>
<feature type="compositionally biased region" description="Basic and acidic residues" evidence="4">
    <location>
        <begin position="1548"/>
        <end position="1558"/>
    </location>
</feature>
<feature type="compositionally biased region" description="Basic and acidic residues" evidence="4">
    <location>
        <begin position="1954"/>
        <end position="1963"/>
    </location>
</feature>
<feature type="compositionally biased region" description="Polar residues" evidence="4">
    <location>
        <begin position="1964"/>
        <end position="1976"/>
    </location>
</feature>
<dbReference type="GO" id="GO:0045095">
    <property type="term" value="C:keratin filament"/>
    <property type="evidence" value="ECO:0007669"/>
    <property type="project" value="TreeGrafter"/>
</dbReference>
<dbReference type="SUPFAM" id="SSF56024">
    <property type="entry name" value="Phospholipase D/nuclease"/>
    <property type="match status" value="1"/>
</dbReference>
<feature type="region of interest" description="Disordered" evidence="4">
    <location>
        <begin position="608"/>
        <end position="659"/>
    </location>
</feature>